<dbReference type="InterPro" id="IPR036465">
    <property type="entry name" value="vWFA_dom_sf"/>
</dbReference>
<dbReference type="SMART" id="SM00327">
    <property type="entry name" value="VWA"/>
    <property type="match status" value="1"/>
</dbReference>
<name>A0A5B9QLG5_9BACT</name>
<dbReference type="AlphaFoldDB" id="A0A5B9QLG5"/>
<dbReference type="PANTHER" id="PTHR33608">
    <property type="entry name" value="BLL2464 PROTEIN"/>
    <property type="match status" value="1"/>
</dbReference>
<dbReference type="CDD" id="cd00198">
    <property type="entry name" value="vWFA"/>
    <property type="match status" value="1"/>
</dbReference>
<evidence type="ECO:0000313" key="2">
    <source>
        <dbReference type="EMBL" id="QEG38859.1"/>
    </source>
</evidence>
<keyword evidence="3" id="KW-1185">Reference proteome</keyword>
<dbReference type="PANTHER" id="PTHR33608:SF7">
    <property type="entry name" value="DUF58 DOMAIN-CONTAINING PROTEIN"/>
    <property type="match status" value="1"/>
</dbReference>
<reference evidence="2 3" key="1">
    <citation type="submission" date="2019-08" db="EMBL/GenBank/DDBJ databases">
        <title>Deep-cultivation of Planctomycetes and their phenomic and genomic characterization uncovers novel biology.</title>
        <authorList>
            <person name="Wiegand S."/>
            <person name="Jogler M."/>
            <person name="Boedeker C."/>
            <person name="Pinto D."/>
            <person name="Vollmers J."/>
            <person name="Rivas-Marin E."/>
            <person name="Kohn T."/>
            <person name="Peeters S.H."/>
            <person name="Heuer A."/>
            <person name="Rast P."/>
            <person name="Oberbeckmann S."/>
            <person name="Bunk B."/>
            <person name="Jeske O."/>
            <person name="Meyerdierks A."/>
            <person name="Storesund J.E."/>
            <person name="Kallscheuer N."/>
            <person name="Luecker S."/>
            <person name="Lage O.M."/>
            <person name="Pohl T."/>
            <person name="Merkel B.J."/>
            <person name="Hornburger P."/>
            <person name="Mueller R.-W."/>
            <person name="Bruemmer F."/>
            <person name="Labrenz M."/>
            <person name="Spormann A.M."/>
            <person name="Op den Camp H."/>
            <person name="Overmann J."/>
            <person name="Amann R."/>
            <person name="Jetten M.S.M."/>
            <person name="Mascher T."/>
            <person name="Medema M.H."/>
            <person name="Devos D.P."/>
            <person name="Kaster A.-K."/>
            <person name="Ovreas L."/>
            <person name="Rohde M."/>
            <person name="Galperin M.Y."/>
            <person name="Jogler C."/>
        </authorList>
    </citation>
    <scope>NUCLEOTIDE SEQUENCE [LARGE SCALE GENOMIC DNA]</scope>
    <source>
        <strain evidence="2 3">UC8</strain>
    </source>
</reference>
<feature type="domain" description="VWFA" evidence="1">
    <location>
        <begin position="81"/>
        <end position="256"/>
    </location>
</feature>
<sequence length="300" mass="34729">MRVTDFLSPEELSKLKHLQVLARQVVEGLASGMHRSPHKGFSVEFKEHRQYVRGDEIRNIDWKIFGKTDRFYIREYEEETNLRCTMLVDCSGSMRYSGSRSDGLSKHQYATRLAASLAYLLLGQQDSVGLVTFDDAVREIIPPRSRPSHLRAILGTLSGTEPQRETELGKVFHQLAAKLHRRGLLVVISDCFGDVDELLKSFAHFRHAHHEIIVFQVLDPDEVDFPFRGRTQFRSLESPGHRQTVDPAQLRRAYMEKLQQFREQLQLGCRRNHIDLVPVTTDTRYAEVLAEYLRLRRRAS</sequence>
<gene>
    <name evidence="2" type="ORF">UC8_08170</name>
</gene>
<dbReference type="EMBL" id="CP042914">
    <property type="protein sequence ID" value="QEG38859.1"/>
    <property type="molecule type" value="Genomic_DNA"/>
</dbReference>
<dbReference type="SUPFAM" id="SSF53300">
    <property type="entry name" value="vWA-like"/>
    <property type="match status" value="1"/>
</dbReference>
<evidence type="ECO:0000313" key="3">
    <source>
        <dbReference type="Proteomes" id="UP000325286"/>
    </source>
</evidence>
<protein>
    <recommendedName>
        <fullName evidence="1">VWFA domain-containing protein</fullName>
    </recommendedName>
</protein>
<dbReference type="Pfam" id="PF01882">
    <property type="entry name" value="DUF58"/>
    <property type="match status" value="1"/>
</dbReference>
<organism evidence="2 3">
    <name type="scientific">Roseimaritima ulvae</name>
    <dbReference type="NCBI Taxonomy" id="980254"/>
    <lineage>
        <taxon>Bacteria</taxon>
        <taxon>Pseudomonadati</taxon>
        <taxon>Planctomycetota</taxon>
        <taxon>Planctomycetia</taxon>
        <taxon>Pirellulales</taxon>
        <taxon>Pirellulaceae</taxon>
        <taxon>Roseimaritima</taxon>
    </lineage>
</organism>
<dbReference type="InterPro" id="IPR002035">
    <property type="entry name" value="VWF_A"/>
</dbReference>
<accession>A0A5B9QLG5</accession>
<dbReference type="Proteomes" id="UP000325286">
    <property type="component" value="Chromosome"/>
</dbReference>
<dbReference type="InterPro" id="IPR002881">
    <property type="entry name" value="DUF58"/>
</dbReference>
<dbReference type="KEGG" id="rul:UC8_08170"/>
<dbReference type="Gene3D" id="3.40.50.410">
    <property type="entry name" value="von Willebrand factor, type A domain"/>
    <property type="match status" value="1"/>
</dbReference>
<evidence type="ECO:0000259" key="1">
    <source>
        <dbReference type="SMART" id="SM00327"/>
    </source>
</evidence>
<dbReference type="RefSeq" id="WP_068140401.1">
    <property type="nucleotide sequence ID" value="NZ_CP042914.1"/>
</dbReference>
<proteinExistence type="predicted"/>